<proteinExistence type="predicted"/>
<keyword evidence="3" id="KW-1185">Reference proteome</keyword>
<dbReference type="STRING" id="1128970.SAMN04487935_3634"/>
<dbReference type="Gene3D" id="2.60.40.10">
    <property type="entry name" value="Immunoglobulins"/>
    <property type="match status" value="2"/>
</dbReference>
<dbReference type="SUPFAM" id="SSF49265">
    <property type="entry name" value="Fibronectin type III"/>
    <property type="match status" value="2"/>
</dbReference>
<feature type="domain" description="Fibronectin type-III" evidence="1">
    <location>
        <begin position="273"/>
        <end position="377"/>
    </location>
</feature>
<evidence type="ECO:0000313" key="3">
    <source>
        <dbReference type="Proteomes" id="UP000199580"/>
    </source>
</evidence>
<dbReference type="RefSeq" id="WP_091398962.1">
    <property type="nucleotide sequence ID" value="NZ_BKAI01000010.1"/>
</dbReference>
<accession>A0A1G9CS51</accession>
<dbReference type="PROSITE" id="PS50853">
    <property type="entry name" value="FN3"/>
    <property type="match status" value="2"/>
</dbReference>
<protein>
    <recommendedName>
        <fullName evidence="1">Fibronectin type-III domain-containing protein</fullName>
    </recommendedName>
</protein>
<feature type="domain" description="Fibronectin type-III" evidence="1">
    <location>
        <begin position="548"/>
        <end position="644"/>
    </location>
</feature>
<dbReference type="EMBL" id="FNEZ01000007">
    <property type="protein sequence ID" value="SDK54513.1"/>
    <property type="molecule type" value="Genomic_DNA"/>
</dbReference>
<dbReference type="InterPro" id="IPR003961">
    <property type="entry name" value="FN3_dom"/>
</dbReference>
<name>A0A1G9CS51_9FLAO</name>
<organism evidence="2 3">
    <name type="scientific">Flavobacterium noncentrifugens</name>
    <dbReference type="NCBI Taxonomy" id="1128970"/>
    <lineage>
        <taxon>Bacteria</taxon>
        <taxon>Pseudomonadati</taxon>
        <taxon>Bacteroidota</taxon>
        <taxon>Flavobacteriia</taxon>
        <taxon>Flavobacteriales</taxon>
        <taxon>Flavobacteriaceae</taxon>
        <taxon>Flavobacterium</taxon>
    </lineage>
</organism>
<gene>
    <name evidence="2" type="ORF">SAMN04487935_3634</name>
</gene>
<dbReference type="InterPro" id="IPR045474">
    <property type="entry name" value="GEVED"/>
</dbReference>
<dbReference type="Proteomes" id="UP000199580">
    <property type="component" value="Unassembled WGS sequence"/>
</dbReference>
<evidence type="ECO:0000259" key="1">
    <source>
        <dbReference type="PROSITE" id="PS50853"/>
    </source>
</evidence>
<dbReference type="SMART" id="SM00060">
    <property type="entry name" value="FN3"/>
    <property type="match status" value="2"/>
</dbReference>
<dbReference type="NCBIfam" id="NF033708">
    <property type="entry name" value="T9SS_Cterm_ChiA"/>
    <property type="match status" value="1"/>
</dbReference>
<reference evidence="2 3" key="1">
    <citation type="submission" date="2016-10" db="EMBL/GenBank/DDBJ databases">
        <authorList>
            <person name="de Groot N.N."/>
        </authorList>
    </citation>
    <scope>NUCLEOTIDE SEQUENCE [LARGE SCALE GENOMIC DNA]</scope>
    <source>
        <strain evidence="2 3">CGMCC 1.10076</strain>
    </source>
</reference>
<dbReference type="CDD" id="cd00063">
    <property type="entry name" value="FN3"/>
    <property type="match status" value="2"/>
</dbReference>
<dbReference type="InterPro" id="IPR036116">
    <property type="entry name" value="FN3_sf"/>
</dbReference>
<dbReference type="OrthoDB" id="1652165at2"/>
<evidence type="ECO:0000313" key="2">
    <source>
        <dbReference type="EMBL" id="SDK54513.1"/>
    </source>
</evidence>
<sequence length="1791" mass="189053">MIKQLLSLFCGPAEKSNAFVFFKKSFLIIVLLAAWNSQGQVSSYTPTGVSTTGTTTTSYATIQGGPGTTGVFGTTAWNDDVVANVPLGFTFVFNGRSYTACNISSNGFITFGSAPSTTNYTPLSSTETYDGAVAVFAQDLRTANLDIFKQTAGVAGARTFIVQYNANRLSASNTVITATIAMQIVLNETSNSIELRYGAGSGSSITGATGQVGVRGENNTDFNNKNFTGTAWPTASPIFTRGTANNQTVAVRVSTTGMPAKVTLTYTPPSCFAPVGVNVAVASVTQNSAVVSWTAPTPAPVSGYQYLVSTTGPSNINIVYPLSGTAATGSVGAGVTTTPLTLASPDTQYYVYVRSNCGATSGWSVAATFRTLCTPQIVNPAYSLDFSSLPTCTRIETTNPIDQSFGFWALKPPSTPNDWGFSSSHLRITAKPASATTGANRSGFYTQGLTLDGSKSYRVSYKYGASAEQPTTNQRLKLTIGTAPVASAVTDTLARHVDFRGGPLTNVVNFYPPSGSGTYYFGFIDYSKQLNATTLLDDIVIEESTCKDPTGLISGLVTPNSASIGWTAPTTPPGSGYFYYISPGPSFVAPVFTTAATGSASGLIGNLSGLTPGTTYRFWVRSNCGNGDMSGWSLTYGTFTTPTAPTLPPASCTPVLGTASTYIKSFSTTGALANISNTSGANPGGYGNYTALSVTQTEGQSINFTVTSSSTTSGDNVGISIWVDWNHDGTFATGERVFNTTGYVVSASGTFAVPLGATSGAGRMRVLIDYNSTNPNNPCAYNSGKGETEDYTFYVLPLPPPVVLSAASVTICRNETSTVPVTITTGTATYDTFFWTPNVGVIGNAITGYTFNPTSNVTYTFNAFNSTTFQTATTKFNVIVNQPPTSIVITPASATTCQQGPAQLLSTTGGLISGVKIYGEDFNSDAPGWLVANSTGGPDGALSAWGLAPDGYYFYGTYHSNDYTQFAFAESDSAGFYNTNTSLTSPEINLTGYSTISLSFWQYYRYYSVDTFPESGTVQIATNDDAYTTWAPLATYTATSQGGTATNFINSIIDLSLYQNKTIKLRFVYAAYFDYGWGIDNIVISGSGSSAVSWTPNGVGSGLFTDAGATNVYNGGPAASVYALPQTNATYRAAAASGLGCQTYTDVAITVTPFDMGTIAPAVQTACSGVASDITITGATTGTTIVRWEWANNAAFTSPTTIANTTMTLTSAQIKAACGIMTGDRYFRAIQSGCIQKASQIVKVTVPTTTFTGTWSSPPDATKMAIFVTGTTLNADFNACAVVIQGGAIIVNSGVTLNVEHGVHITGGSLSFNNNASLLQADATVVNTNPIAYKRNSQTMHPFDYTYWSSPVGGQTLFNLSPNTRFDKYMAWDPVAYAWSVIAAPSSTIMTPGKGYIARAGTDIPVGGGVYTAPFLGIPNNGTITTLPNSVYVNPADPAKNVNLLGNPYPSALDAEKLMKDPSNAASLGGGTTLYFWTHNTNISNQAYNSSDYATYNYTGGTGITTVTGVPGANASIPTKYIAAGQGFMASIVGTGYTDVVFKNTMRAGGLNNQNFYKNENTESEVEKNRLWLEFKNDQSFKQILLGYIEGATNNYERGYDGESLESGNTVGFYTINGAKKFTTQGRALPFVNSDVVPLGYRTTTAGTYEISLALKDGLFESGEQKVYLEDRLLLTTHDFTSGSYSFATEAGTFDNRFLLKYTNTALATTDAVFDENAIVVYKDQNGINLKTKGITMSVVKIYDIKGSELLFRNNINSTTAVISNLAAAQQVLLVKVTSVDGITVVKKIIF</sequence>
<dbReference type="InterPro" id="IPR013783">
    <property type="entry name" value="Ig-like_fold"/>
</dbReference>
<dbReference type="Pfam" id="PF20009">
    <property type="entry name" value="GEVED"/>
    <property type="match status" value="1"/>
</dbReference>